<reference evidence="10" key="2">
    <citation type="submission" date="2012-08" db="EMBL/GenBank/DDBJ databases">
        <title>Genome sequence of Kazachstania naganishii.</title>
        <authorList>
            <person name="Gordon J.L."/>
            <person name="Armisen D."/>
            <person name="Proux-Wera E."/>
            <person name="OhEigeartaigh S.S."/>
            <person name="Byrne K.P."/>
            <person name="Wolfe K.H."/>
        </authorList>
    </citation>
    <scope>NUCLEOTIDE SEQUENCE [LARGE SCALE GENOMIC DNA]</scope>
    <source>
        <strain evidence="10">ATCC MYA-139 / BCRC 22969 / CBS 8797 / CCRC 22969 / KCTC 17520 / NBRC 10181 / NCYC 3082</strain>
    </source>
</reference>
<sequence>MLLYKDRRYVTWTVWAKGERYCLDCCVGCSRYMFPVTARLLARPVFRRMVSQQTVTQVKELIGEKPIFVASKTYCPYCRATLKTLFKELEIPESEAVVLQLDEMPDGPEIQEALFDINGQKTVPNIYIKGQHIGGNDDLQTLKKAGKLEGLLKEAIA</sequence>
<dbReference type="PROSITE" id="PS51354">
    <property type="entry name" value="GLUTAREDOXIN_2"/>
    <property type="match status" value="1"/>
</dbReference>
<dbReference type="GO" id="GO:0034599">
    <property type="term" value="P:cellular response to oxidative stress"/>
    <property type="evidence" value="ECO:0007669"/>
    <property type="project" value="TreeGrafter"/>
</dbReference>
<name>J7S492_HUIN7</name>
<accession>J7S492</accession>
<dbReference type="Pfam" id="PF00462">
    <property type="entry name" value="Glutaredoxin"/>
    <property type="match status" value="1"/>
</dbReference>
<dbReference type="eggNOG" id="KOG1752">
    <property type="taxonomic scope" value="Eukaryota"/>
</dbReference>
<dbReference type="GO" id="GO:0004602">
    <property type="term" value="F:glutathione peroxidase activity"/>
    <property type="evidence" value="ECO:0007669"/>
    <property type="project" value="UniProtKB-EC"/>
</dbReference>
<dbReference type="PROSITE" id="PS00195">
    <property type="entry name" value="GLUTAREDOXIN_1"/>
    <property type="match status" value="1"/>
</dbReference>
<comment type="catalytic activity">
    <reaction evidence="6">
        <text>1-chloro-2,4-dinitrobenzene + glutathione = 2,4-dinitrophenyl-S-glutathione + chloride + H(+)</text>
        <dbReference type="Rhea" id="RHEA:51220"/>
        <dbReference type="ChEBI" id="CHEBI:15378"/>
        <dbReference type="ChEBI" id="CHEBI:17996"/>
        <dbReference type="ChEBI" id="CHEBI:34718"/>
        <dbReference type="ChEBI" id="CHEBI:57925"/>
        <dbReference type="ChEBI" id="CHEBI:133977"/>
        <dbReference type="EC" id="2.5.1.18"/>
    </reaction>
</comment>
<dbReference type="Gene3D" id="3.40.30.10">
    <property type="entry name" value="Glutaredoxin"/>
    <property type="match status" value="1"/>
</dbReference>
<dbReference type="Proteomes" id="UP000006310">
    <property type="component" value="Chromosome 3"/>
</dbReference>
<dbReference type="GO" id="GO:0005634">
    <property type="term" value="C:nucleus"/>
    <property type="evidence" value="ECO:0007669"/>
    <property type="project" value="TreeGrafter"/>
</dbReference>
<dbReference type="PANTHER" id="PTHR45694">
    <property type="entry name" value="GLUTAREDOXIN 2"/>
    <property type="match status" value="1"/>
</dbReference>
<dbReference type="RefSeq" id="XP_022463405.1">
    <property type="nucleotide sequence ID" value="XM_022606739.1"/>
</dbReference>
<keyword evidence="10" id="KW-1185">Reference proteome</keyword>
<dbReference type="OrthoDB" id="418495at2759"/>
<dbReference type="PRINTS" id="PR00160">
    <property type="entry name" value="GLUTAREDOXIN"/>
</dbReference>
<evidence type="ECO:0000256" key="5">
    <source>
        <dbReference type="ARBA" id="ARBA00023284"/>
    </source>
</evidence>
<comment type="catalytic activity">
    <reaction evidence="7">
        <text>RX + glutathione = an S-substituted glutathione + a halide anion + H(+)</text>
        <dbReference type="Rhea" id="RHEA:16437"/>
        <dbReference type="ChEBI" id="CHEBI:15378"/>
        <dbReference type="ChEBI" id="CHEBI:16042"/>
        <dbReference type="ChEBI" id="CHEBI:17792"/>
        <dbReference type="ChEBI" id="CHEBI:57925"/>
        <dbReference type="ChEBI" id="CHEBI:90779"/>
        <dbReference type="EC" id="2.5.1.18"/>
    </reaction>
</comment>
<dbReference type="PANTHER" id="PTHR45694:SF18">
    <property type="entry name" value="GLUTAREDOXIN-1-RELATED"/>
    <property type="match status" value="1"/>
</dbReference>
<protein>
    <recommendedName>
        <fullName evidence="8">Glutaredoxin domain-containing protein</fullName>
    </recommendedName>
</protein>
<dbReference type="GO" id="GO:0005737">
    <property type="term" value="C:cytoplasm"/>
    <property type="evidence" value="ECO:0007669"/>
    <property type="project" value="TreeGrafter"/>
</dbReference>
<dbReference type="GO" id="GO:0015038">
    <property type="term" value="F:glutathione disulfide oxidoreductase activity"/>
    <property type="evidence" value="ECO:0007669"/>
    <property type="project" value="TreeGrafter"/>
</dbReference>
<dbReference type="OMA" id="YCHKARA"/>
<keyword evidence="3" id="KW-0249">Electron transport</keyword>
<evidence type="ECO:0000256" key="2">
    <source>
        <dbReference type="ARBA" id="ARBA00022448"/>
    </source>
</evidence>
<dbReference type="GO" id="GO:0004364">
    <property type="term" value="F:glutathione transferase activity"/>
    <property type="evidence" value="ECO:0007669"/>
    <property type="project" value="UniProtKB-EC"/>
</dbReference>
<dbReference type="STRING" id="1071383.J7S492"/>
<dbReference type="InterPro" id="IPR011767">
    <property type="entry name" value="GLR_AS"/>
</dbReference>
<evidence type="ECO:0000256" key="4">
    <source>
        <dbReference type="ARBA" id="ARBA00023157"/>
    </source>
</evidence>
<dbReference type="GeneID" id="34524839"/>
<dbReference type="SUPFAM" id="SSF52833">
    <property type="entry name" value="Thioredoxin-like"/>
    <property type="match status" value="1"/>
</dbReference>
<keyword evidence="2" id="KW-0813">Transport</keyword>
<proteinExistence type="predicted"/>
<evidence type="ECO:0000313" key="10">
    <source>
        <dbReference type="Proteomes" id="UP000006310"/>
    </source>
</evidence>
<dbReference type="HOGENOM" id="CLU_026126_7_2_1"/>
<dbReference type="InterPro" id="IPR014025">
    <property type="entry name" value="Glutaredoxin_subgr"/>
</dbReference>
<evidence type="ECO:0000256" key="3">
    <source>
        <dbReference type="ARBA" id="ARBA00022982"/>
    </source>
</evidence>
<dbReference type="KEGG" id="kng:KNAG_0C00450"/>
<dbReference type="AlphaFoldDB" id="J7S492"/>
<evidence type="ECO:0000259" key="8">
    <source>
        <dbReference type="Pfam" id="PF00462"/>
    </source>
</evidence>
<dbReference type="EMBL" id="HE978316">
    <property type="protein sequence ID" value="CCK69159.1"/>
    <property type="molecule type" value="Genomic_DNA"/>
</dbReference>
<evidence type="ECO:0000256" key="7">
    <source>
        <dbReference type="ARBA" id="ARBA00047960"/>
    </source>
</evidence>
<evidence type="ECO:0000313" key="9">
    <source>
        <dbReference type="EMBL" id="CCK69159.1"/>
    </source>
</evidence>
<dbReference type="CDD" id="cd03419">
    <property type="entry name" value="GRX_GRXh_1_2_like"/>
    <property type="match status" value="1"/>
</dbReference>
<dbReference type="InterPro" id="IPR002109">
    <property type="entry name" value="Glutaredoxin"/>
</dbReference>
<organism evidence="9 10">
    <name type="scientific">Huiozyma naganishii (strain ATCC MYA-139 / BCRC 22969 / CBS 8797 / KCTC 17520 / NBRC 10181 / NCYC 3082 / Yp74L-3)</name>
    <name type="common">Yeast</name>
    <name type="synonym">Kazachstania naganishii</name>
    <dbReference type="NCBI Taxonomy" id="1071383"/>
    <lineage>
        <taxon>Eukaryota</taxon>
        <taxon>Fungi</taxon>
        <taxon>Dikarya</taxon>
        <taxon>Ascomycota</taxon>
        <taxon>Saccharomycotina</taxon>
        <taxon>Saccharomycetes</taxon>
        <taxon>Saccharomycetales</taxon>
        <taxon>Saccharomycetaceae</taxon>
        <taxon>Huiozyma</taxon>
    </lineage>
</organism>
<evidence type="ECO:0000256" key="6">
    <source>
        <dbReference type="ARBA" id="ARBA00035808"/>
    </source>
</evidence>
<comment type="catalytic activity">
    <reaction evidence="1">
        <text>2 glutathione + H2O2 = glutathione disulfide + 2 H2O</text>
        <dbReference type="Rhea" id="RHEA:16833"/>
        <dbReference type="ChEBI" id="CHEBI:15377"/>
        <dbReference type="ChEBI" id="CHEBI:16240"/>
        <dbReference type="ChEBI" id="CHEBI:57925"/>
        <dbReference type="ChEBI" id="CHEBI:58297"/>
        <dbReference type="EC" id="1.11.1.9"/>
    </reaction>
</comment>
<feature type="domain" description="Glutaredoxin" evidence="8">
    <location>
        <begin position="67"/>
        <end position="133"/>
    </location>
</feature>
<dbReference type="InterPro" id="IPR036249">
    <property type="entry name" value="Thioredoxin-like_sf"/>
</dbReference>
<gene>
    <name evidence="9" type="primary">KNAG0C00450</name>
    <name evidence="9" type="ordered locus">KNAG_0C00450</name>
</gene>
<dbReference type="FunFam" id="3.40.30.10:FF:000026">
    <property type="entry name" value="Glutaredoxin 2"/>
    <property type="match status" value="1"/>
</dbReference>
<reference evidence="9 10" key="1">
    <citation type="journal article" date="2011" name="Proc. Natl. Acad. Sci. U.S.A.">
        <title>Evolutionary erosion of yeast sex chromosomes by mating-type switching accidents.</title>
        <authorList>
            <person name="Gordon J.L."/>
            <person name="Armisen D."/>
            <person name="Proux-Wera E."/>
            <person name="Oheigeartaigh S.S."/>
            <person name="Byrne K.P."/>
            <person name="Wolfe K.H."/>
        </authorList>
    </citation>
    <scope>NUCLEOTIDE SEQUENCE [LARGE SCALE GENOMIC DNA]</scope>
    <source>
        <strain evidence="10">ATCC MYA-139 / BCRC 22969 / CBS 8797 / CCRC 22969 / KCTC 17520 / NBRC 10181 / NCYC 3082</strain>
    </source>
</reference>
<keyword evidence="5" id="KW-0676">Redox-active center</keyword>
<dbReference type="InterPro" id="IPR011899">
    <property type="entry name" value="Glutaredoxin_euk/vir"/>
</dbReference>
<dbReference type="NCBIfam" id="TIGR02180">
    <property type="entry name" value="GRX_euk"/>
    <property type="match status" value="1"/>
</dbReference>
<evidence type="ECO:0000256" key="1">
    <source>
        <dbReference type="ARBA" id="ARBA00000217"/>
    </source>
</evidence>
<keyword evidence="4" id="KW-1015">Disulfide bond</keyword>